<dbReference type="Proteomes" id="UP000179807">
    <property type="component" value="Unassembled WGS sequence"/>
</dbReference>
<dbReference type="SUPFAM" id="SSF48371">
    <property type="entry name" value="ARM repeat"/>
    <property type="match status" value="1"/>
</dbReference>
<dbReference type="OrthoDB" id="10560967at2759"/>
<evidence type="ECO:0000313" key="1">
    <source>
        <dbReference type="EMBL" id="OHS97826.1"/>
    </source>
</evidence>
<keyword evidence="2" id="KW-1185">Reference proteome</keyword>
<dbReference type="VEuPathDB" id="TrichDB:TRFO_09255"/>
<evidence type="ECO:0000313" key="2">
    <source>
        <dbReference type="Proteomes" id="UP000179807"/>
    </source>
</evidence>
<dbReference type="Gene3D" id="1.25.10.10">
    <property type="entry name" value="Leucine-rich Repeat Variant"/>
    <property type="match status" value="1"/>
</dbReference>
<dbReference type="RefSeq" id="XP_068350963.1">
    <property type="nucleotide sequence ID" value="XM_068494765.1"/>
</dbReference>
<evidence type="ECO:0008006" key="3">
    <source>
        <dbReference type="Google" id="ProtNLM"/>
    </source>
</evidence>
<dbReference type="AlphaFoldDB" id="A0A1J4JFA4"/>
<dbReference type="EMBL" id="MLAK01001093">
    <property type="protein sequence ID" value="OHS97826.1"/>
    <property type="molecule type" value="Genomic_DNA"/>
</dbReference>
<dbReference type="InterPro" id="IPR011989">
    <property type="entry name" value="ARM-like"/>
</dbReference>
<protein>
    <recommendedName>
        <fullName evidence="3">HEAT repeat family protein</fullName>
    </recommendedName>
</protein>
<reference evidence="1" key="1">
    <citation type="submission" date="2016-10" db="EMBL/GenBank/DDBJ databases">
        <authorList>
            <person name="Benchimol M."/>
            <person name="Almeida L.G."/>
            <person name="Vasconcelos A.T."/>
            <person name="Perreira-Neves A."/>
            <person name="Rosa I.A."/>
            <person name="Tasca T."/>
            <person name="Bogo M.R."/>
            <person name="de Souza W."/>
        </authorList>
    </citation>
    <scope>NUCLEOTIDE SEQUENCE [LARGE SCALE GENOMIC DNA]</scope>
    <source>
        <strain evidence="1">K</strain>
    </source>
</reference>
<sequence length="530" mass="61422">MQFHFFHGLSMNEDDSLNDDIHLIENLLKNVISRKPEANRQFFSNLPVIIKEAVKNEKTHLCLIAFILEWCDLGDLVSTKTLVDHFPDLIYRNSSKNVFLGFLPLLREVITKCGQAILPELLNFTDYYKEICVPKFIKKKTFPFLANYIDSDMFDIAACLFSFFSRLVPEIGDSNISKLISESEKHIASNFVTMRLSIVDSFQYLVKYSPDPHDFFSKIILSSLSDKCAYLRTHAIIAASKHIELIKDPTPFLELANDSSWKVRFCLVTNIKVFLKAFPEFENMLFTFARNKDYSYEMRESAFYQIDRLFKRLTNLNEALRCVETALHQKDEALVLSALPLIPKIRSKDPSIISSISSLISRFKTSKRENVQLSILKNVVPFIKLTENEKIIVVRWIKSGLESQDWRNVDSALEAVHCILDSENSSILNDDIFQKVLSRLTDNSFNIRNRTSIVLITYITKMGWDFAKEKIMPIVKKVIDDSTLDIFQTTIRFYYGINEQSPPRDIQKEVEDILHKVDKDKVYLLPKLKE</sequence>
<gene>
    <name evidence="1" type="ORF">TRFO_09255</name>
</gene>
<dbReference type="GeneID" id="94829469"/>
<name>A0A1J4JFA4_9EUKA</name>
<accession>A0A1J4JFA4</accession>
<comment type="caution">
    <text evidence="1">The sequence shown here is derived from an EMBL/GenBank/DDBJ whole genome shotgun (WGS) entry which is preliminary data.</text>
</comment>
<organism evidence="1 2">
    <name type="scientific">Tritrichomonas foetus</name>
    <dbReference type="NCBI Taxonomy" id="1144522"/>
    <lineage>
        <taxon>Eukaryota</taxon>
        <taxon>Metamonada</taxon>
        <taxon>Parabasalia</taxon>
        <taxon>Tritrichomonadida</taxon>
        <taxon>Tritrichomonadidae</taxon>
        <taxon>Tritrichomonas</taxon>
    </lineage>
</organism>
<dbReference type="InterPro" id="IPR016024">
    <property type="entry name" value="ARM-type_fold"/>
</dbReference>
<proteinExistence type="predicted"/>